<evidence type="ECO:0000313" key="3">
    <source>
        <dbReference type="Proteomes" id="UP000468943"/>
    </source>
</evidence>
<protein>
    <submittedName>
        <fullName evidence="2">Uncharacterized protein</fullName>
    </submittedName>
</protein>
<keyword evidence="1" id="KW-0472">Membrane</keyword>
<reference evidence="2 3" key="1">
    <citation type="submission" date="2019-12" db="EMBL/GenBank/DDBJ databases">
        <title>Genomic-based taxomic classification of the family Erythrobacteraceae.</title>
        <authorList>
            <person name="Xu L."/>
        </authorList>
    </citation>
    <scope>NUCLEOTIDE SEQUENCE [LARGE SCALE GENOMIC DNA]</scope>
    <source>
        <strain evidence="2 3">JCM 17802</strain>
    </source>
</reference>
<dbReference type="RefSeq" id="WP_160596622.1">
    <property type="nucleotide sequence ID" value="NZ_WTYS01000001.1"/>
</dbReference>
<dbReference type="EMBL" id="WTYS01000001">
    <property type="protein sequence ID" value="MXO55280.1"/>
    <property type="molecule type" value="Genomic_DNA"/>
</dbReference>
<dbReference type="Proteomes" id="UP000468943">
    <property type="component" value="Unassembled WGS sequence"/>
</dbReference>
<keyword evidence="1" id="KW-1133">Transmembrane helix</keyword>
<keyword evidence="1" id="KW-0812">Transmembrane</keyword>
<feature type="transmembrane region" description="Helical" evidence="1">
    <location>
        <begin position="145"/>
        <end position="164"/>
    </location>
</feature>
<accession>A0A6I4SJI9</accession>
<comment type="caution">
    <text evidence="2">The sequence shown here is derived from an EMBL/GenBank/DDBJ whole genome shotgun (WGS) entry which is preliminary data.</text>
</comment>
<proteinExistence type="predicted"/>
<evidence type="ECO:0000313" key="2">
    <source>
        <dbReference type="EMBL" id="MXO55280.1"/>
    </source>
</evidence>
<keyword evidence="3" id="KW-1185">Reference proteome</keyword>
<name>A0A6I4SJI9_9SPHN</name>
<dbReference type="AlphaFoldDB" id="A0A6I4SJI9"/>
<gene>
    <name evidence="2" type="ORF">GRI36_00140</name>
</gene>
<organism evidence="2 3">
    <name type="scientific">Pontixanthobacter gangjinensis</name>
    <dbReference type="NCBI Taxonomy" id="1028742"/>
    <lineage>
        <taxon>Bacteria</taxon>
        <taxon>Pseudomonadati</taxon>
        <taxon>Pseudomonadota</taxon>
        <taxon>Alphaproteobacteria</taxon>
        <taxon>Sphingomonadales</taxon>
        <taxon>Erythrobacteraceae</taxon>
        <taxon>Pontixanthobacter</taxon>
    </lineage>
</organism>
<sequence length="188" mass="21774">MVDQETERIRVIDQLWSDIAWCVEFVFQEDIEIARQYEKETRSFPSEWMAIVTREHPMHVAADLAGVEAISARQWRVFDERQVNGRTNQSPAFIAGELTDFRIPSLEMESPYLADNVRHLERRIDIVKQAVRANRRLAKLSRNSYLPRVIASLGGVALVLDYFMNWAVSSSIFEITLTLLSRLLSVVY</sequence>
<evidence type="ECO:0000256" key="1">
    <source>
        <dbReference type="SAM" id="Phobius"/>
    </source>
</evidence>